<keyword evidence="3" id="KW-1185">Reference proteome</keyword>
<dbReference type="PANTHER" id="PTHR45749:SF28">
    <property type="entry name" value="ZINC FINGER MYM-TYPE PROTEIN 1-LIKE-RELATED"/>
    <property type="match status" value="1"/>
</dbReference>
<evidence type="ECO:0000313" key="3">
    <source>
        <dbReference type="Proteomes" id="UP001488805"/>
    </source>
</evidence>
<reference evidence="2 3" key="1">
    <citation type="journal article" date="2024" name="Genome Biol. Evol.">
        <title>Chromosome-level genome assembly of the viviparous eelpout Zoarces viviparus.</title>
        <authorList>
            <person name="Fuhrmann N."/>
            <person name="Brasseur M.V."/>
            <person name="Bakowski C.E."/>
            <person name="Podsiadlowski L."/>
            <person name="Prost S."/>
            <person name="Krehenwinkel H."/>
            <person name="Mayer C."/>
        </authorList>
    </citation>
    <scope>NUCLEOTIDE SEQUENCE [LARGE SCALE GENOMIC DNA]</scope>
    <source>
        <strain evidence="2">NO-MEL_2022_Ind0_liver</strain>
    </source>
</reference>
<dbReference type="PANTHER" id="PTHR45749">
    <property type="match status" value="1"/>
</dbReference>
<dbReference type="InterPro" id="IPR008906">
    <property type="entry name" value="HATC_C_dom"/>
</dbReference>
<comment type="caution">
    <text evidence="2">The sequence shown here is derived from an EMBL/GenBank/DDBJ whole genome shotgun (WGS) entry which is preliminary data.</text>
</comment>
<evidence type="ECO:0000313" key="2">
    <source>
        <dbReference type="EMBL" id="KAK9531030.1"/>
    </source>
</evidence>
<dbReference type="AlphaFoldDB" id="A0AAW1F9Z1"/>
<dbReference type="EMBL" id="JBCEZU010000089">
    <property type="protein sequence ID" value="KAK9531030.1"/>
    <property type="molecule type" value="Genomic_DNA"/>
</dbReference>
<dbReference type="Proteomes" id="UP001488805">
    <property type="component" value="Unassembled WGS sequence"/>
</dbReference>
<name>A0AAW1F9Z1_ZOAVI</name>
<evidence type="ECO:0000259" key="1">
    <source>
        <dbReference type="Pfam" id="PF05699"/>
    </source>
</evidence>
<sequence>MFLSLLDPQQFQAYWKKFPYSNFFNLTQSHGSLFDDLTRLKTELTIMYAMTGFEGKSPADLLAFLQQKDLVESMRQLYTLACLAVTIPISTASVEWTFSALKRIKTYSRNATGEARLSSLASMAIEKDFLLELKRTDVLHNLVSELFVNKDRRMDFVCK</sequence>
<gene>
    <name evidence="2" type="ORF">VZT92_010482</name>
</gene>
<dbReference type="GO" id="GO:0046983">
    <property type="term" value="F:protein dimerization activity"/>
    <property type="evidence" value="ECO:0007669"/>
    <property type="project" value="InterPro"/>
</dbReference>
<organism evidence="2 3">
    <name type="scientific">Zoarces viviparus</name>
    <name type="common">Viviparous eelpout</name>
    <name type="synonym">Blennius viviparus</name>
    <dbReference type="NCBI Taxonomy" id="48416"/>
    <lineage>
        <taxon>Eukaryota</taxon>
        <taxon>Metazoa</taxon>
        <taxon>Chordata</taxon>
        <taxon>Craniata</taxon>
        <taxon>Vertebrata</taxon>
        <taxon>Euteleostomi</taxon>
        <taxon>Actinopterygii</taxon>
        <taxon>Neopterygii</taxon>
        <taxon>Teleostei</taxon>
        <taxon>Neoteleostei</taxon>
        <taxon>Acanthomorphata</taxon>
        <taxon>Eupercaria</taxon>
        <taxon>Perciformes</taxon>
        <taxon>Cottioidei</taxon>
        <taxon>Zoarcales</taxon>
        <taxon>Zoarcidae</taxon>
        <taxon>Zoarcinae</taxon>
        <taxon>Zoarces</taxon>
    </lineage>
</organism>
<protein>
    <recommendedName>
        <fullName evidence="1">HAT C-terminal dimerisation domain-containing protein</fullName>
    </recommendedName>
</protein>
<feature type="domain" description="HAT C-terminal dimerisation" evidence="1">
    <location>
        <begin position="57"/>
        <end position="128"/>
    </location>
</feature>
<proteinExistence type="predicted"/>
<accession>A0AAW1F9Z1</accession>
<dbReference type="Pfam" id="PF05699">
    <property type="entry name" value="Dimer_Tnp_hAT"/>
    <property type="match status" value="1"/>
</dbReference>